<dbReference type="GO" id="GO:0035825">
    <property type="term" value="P:homologous recombination"/>
    <property type="evidence" value="ECO:0007669"/>
    <property type="project" value="UniProtKB-ARBA"/>
</dbReference>
<evidence type="ECO:0000256" key="7">
    <source>
        <dbReference type="ARBA" id="ARBA00022776"/>
    </source>
</evidence>
<dbReference type="InterPro" id="IPR016024">
    <property type="entry name" value="ARM-type_fold"/>
</dbReference>
<feature type="compositionally biased region" description="Basic residues" evidence="13">
    <location>
        <begin position="1174"/>
        <end position="1189"/>
    </location>
</feature>
<dbReference type="Gene3D" id="2.30.30.140">
    <property type="match status" value="1"/>
</dbReference>
<feature type="compositionally biased region" description="Basic and acidic residues" evidence="13">
    <location>
        <begin position="2104"/>
        <end position="2115"/>
    </location>
</feature>
<evidence type="ECO:0000256" key="5">
    <source>
        <dbReference type="ARBA" id="ARBA00022737"/>
    </source>
</evidence>
<keyword evidence="9" id="KW-0539">Nucleus</keyword>
<proteinExistence type="inferred from homology"/>
<dbReference type="Gene3D" id="1.25.10.10">
    <property type="entry name" value="Leucine-rich Repeat Variant"/>
    <property type="match status" value="1"/>
</dbReference>
<evidence type="ECO:0000256" key="6">
    <source>
        <dbReference type="ARBA" id="ARBA00022763"/>
    </source>
</evidence>
<dbReference type="GO" id="GO:0007064">
    <property type="term" value="P:mitotic sister chromatid cohesion"/>
    <property type="evidence" value="ECO:0007669"/>
    <property type="project" value="InterPro"/>
</dbReference>
<keyword evidence="8" id="KW-0234">DNA repair</keyword>
<keyword evidence="6" id="KW-0227">DNA damage</keyword>
<dbReference type="Pfam" id="PF05701">
    <property type="entry name" value="WEMBL"/>
    <property type="match status" value="1"/>
</dbReference>
<dbReference type="Pfam" id="PF20168">
    <property type="entry name" value="PDS5"/>
    <property type="match status" value="1"/>
</dbReference>
<feature type="region of interest" description="Disordered" evidence="13">
    <location>
        <begin position="2104"/>
        <end position="2128"/>
    </location>
</feature>
<dbReference type="Proteomes" id="UP001289374">
    <property type="component" value="Unassembled WGS sequence"/>
</dbReference>
<dbReference type="GO" id="GO:0005634">
    <property type="term" value="C:nucleus"/>
    <property type="evidence" value="ECO:0007669"/>
    <property type="project" value="UniProtKB-SubCell"/>
</dbReference>
<keyword evidence="10" id="KW-0131">Cell cycle</keyword>
<feature type="compositionally biased region" description="Basic and acidic residues" evidence="13">
    <location>
        <begin position="1466"/>
        <end position="1476"/>
    </location>
</feature>
<gene>
    <name evidence="14" type="ORF">Sango_2547200</name>
</gene>
<comment type="caution">
    <text evidence="14">The sequence shown here is derived from an EMBL/GenBank/DDBJ whole genome shotgun (WGS) entry which is preliminary data.</text>
</comment>
<feature type="region of interest" description="Disordered" evidence="13">
    <location>
        <begin position="1311"/>
        <end position="1578"/>
    </location>
</feature>
<comment type="function">
    <text evidence="11">Cohesin cofactor dispensable during the meiotic division but playing an important role in DNA repair by homologous recombination (HR) probably by helping SMC5/SMC6 complex. Regulator of sister chromatid cohesion in mitosis which may stabilize cohesin complex association with chromatin. May couple sister chromatid cohesion during mitosis to DNA replication. Cohesion ensures that chromosome partitioning is accurate in both meiotic and mitotic cells and plays an important role in DNA repair.</text>
</comment>
<feature type="compositionally biased region" description="Basic and acidic residues" evidence="13">
    <location>
        <begin position="1341"/>
        <end position="1352"/>
    </location>
</feature>
<evidence type="ECO:0000256" key="8">
    <source>
        <dbReference type="ARBA" id="ARBA00023204"/>
    </source>
</evidence>
<dbReference type="InterPro" id="IPR039776">
    <property type="entry name" value="Pds5"/>
</dbReference>
<dbReference type="GO" id="GO:0000785">
    <property type="term" value="C:chromatin"/>
    <property type="evidence" value="ECO:0007669"/>
    <property type="project" value="TreeGrafter"/>
</dbReference>
<dbReference type="EMBL" id="JACGWL010000015">
    <property type="protein sequence ID" value="KAK4386766.1"/>
    <property type="molecule type" value="Genomic_DNA"/>
</dbReference>
<keyword evidence="4" id="KW-0132">Cell division</keyword>
<name>A0AAE2BIP2_9LAMI</name>
<feature type="coiled-coil region" evidence="12">
    <location>
        <begin position="1768"/>
        <end position="1795"/>
    </location>
</feature>
<sequence>MLDLECDDLIDEMFNIFFAVARDEHPGNVLTSMETIMEVLLEESEDVPENLLLILLSILGRDKEDVTLAGRRLAMNVIGNCAAKLEPSIKQFLVSSMSGDSRPLKCEINYHRVLYDIYRCAPQILSGVVPYLTGELLSDQLDIRLKAVGLVGDLFALPGSTISEAFKPVLLEFLKRLTDRVVEVRMSVLEYVKICLLENPFRAEAHQMIYALADRLLDYDENVRKQVVSVVCDVACHALTSIPVDTIKLVSERLRDKSLLVKRYTMERLADIYRVSCMKRSSDSMKDDEYDWIVGKILRCFYDKDFRSDAIEPIISLSLFPVDFSVKDKVANWVRIFSGFDKVEVKALEKILEQKQRLQQEMQKYLSLRQLSQEGDGTEIEKKVMFCFRVMSRCFTDPAKAEESFQILDQLKDSNIWKILLQLLNPDTSSVEASNLRDDLLKILGQKHRLSEFLSTLSLKCSYLLFDKDHVKEILLEAGVKKSTGSTDLILSCMTILVILARFCPLLLGGIEEDLVPLLEDDNEIIKEGTLHILAKAGGTIREQLGVSSRSLDLILERICIEGSRRQAKYAVHALASITKDDGLMSLSVLYKRLVDLLEEKSHLPAVLQSLGCIAQAAMPVFETRESEVEKFIKANILELGHIAGEKATGCWDDSSELCSLKIFGIKALVKSYLPVKDAHLRSGIDGIIEILKNILLFGDISREIKSSLVDKAHLKLAAAKAILRLSKHWEHKIPVDVLYLALRTSEDNFPEVSKLLLDKVHEYVRDRILDPKYACAFLLDISSESNLEENKRYLNDIIQMCRQGRGRHITLQTDAMSPPLYPEYILPYVVHAVAHHPSFPNIDDECKDVKRFEPIYRQLYLFLSMLVHGDADGKSDISSKDKDSVLLLNSLLQCIKHSEDAFDAAKSKNLYALCDLGMPIIKRLAPKQDDLQYSSVSVTLPPVLYKPLEKKGENDSPNMDTGLKLLVGEVKTWLADEGVVAHFESLQLEANGIVHSVISEDDVMKDSETEGSEMPLGKLMKRLKAKAAKAKKEVKNEPAQAGVANENDFDILKMVKEINTDSLGANTKFESSNGHGRARRKRRSGDECEERNMLSSESTDVPVPKRRRTPSGQSYRSPSAVSSKDSKRPTNVNQENINNDSDKTDEKPQTSSEDQSMQEKTAESPEFKLLSSRFRKKSNSSSKQKGKRSGRDHDVVLNNSPESKKPKKVRNTESPRTITSSKLGSLKKQRPESVMGIGKCTTKDNRSSEEDLIGCRIKVWWPMDKQYYEGVVKSFDTQKNKHVILYDDGDVEVLRLERERWELIDNGLEAKRSGSSKGLPPKGGSSGQRRKSSGGRKQNKKLEEKSLSSEVRKRRTAGKGPKQRPKATLKSKSFRESGGSPDSARPEFTSSVDDSDSENERTAKSLADEELSDKDQKQEQDVEKELSDAEEPKDDEKDSEDTESDNLQGSPHDAHGSENEAISSSDKKQPNKNNDESTDEADSLHSHATASEKLDNKTSASDSSDTELSDNEPLSMWKQRSGRKDDKMFGFSVRTWPNGFGSPKSTNSPTVAGSPAPVESPKASNSPRTDVGEIDTRAPFESVKAAVSLFGEVGSPRARPVTKKTKAEEQRLLEKETQHHMVLKELEYYKDQLRIAESAKSQALRDLQRANRTLQELTNKLEALSESKQAAIKATEAAKSRAKELEEQQSLKAQLGSEAWKLDVDTERERYKTSSGELSACKQELTNLRQDFDAALEAKLTAFHEAEDARQATKTNQERQSQLAKEVAMLRDTLDQVKRASHQAQEEHLKLIAEKEVHLLVHKSAKEVAEKDIKCLREQYGPEENLEVKLEEATEAIKVVQEQLHNVRTADFNSLQVVISELECAKKELQEIVAEEASLRSSVDSLKQQLEEVKRKHYEFETKALEAESTLEKMQADLKNCKSELETAMSRNVVRDMQSNLDKLLAQAEKDRREAEGIQRDIELFSQEAEALTAAAKEADEKLQIALKEVEAAKVAEKLADDQIHNSPRTDAADLKGQGSARRIRLSVEEFEAMKQKIEACKNQADEKVAALMAQVQTINASEDQVLQKVEGILKESDDIQSEIEDALKRAEMAEAAKKVVEGELQKWSEKAENEVGEPSYVSEEKS</sequence>
<feature type="compositionally biased region" description="Polar residues" evidence="13">
    <location>
        <begin position="1111"/>
        <end position="1140"/>
    </location>
</feature>
<feature type="coiled-coil region" evidence="12">
    <location>
        <begin position="1824"/>
        <end position="1997"/>
    </location>
</feature>
<comment type="similarity">
    <text evidence="2">Belongs to the WEB family.</text>
</comment>
<feature type="compositionally biased region" description="Polar residues" evidence="13">
    <location>
        <begin position="1065"/>
        <end position="1075"/>
    </location>
</feature>
<evidence type="ECO:0000256" key="2">
    <source>
        <dbReference type="ARBA" id="ARBA00005485"/>
    </source>
</evidence>
<evidence type="ECO:0000313" key="15">
    <source>
        <dbReference type="Proteomes" id="UP001289374"/>
    </source>
</evidence>
<feature type="compositionally biased region" description="Polar residues" evidence="13">
    <location>
        <begin position="1150"/>
        <end position="1160"/>
    </location>
</feature>
<feature type="compositionally biased region" description="Basic residues" evidence="13">
    <location>
        <begin position="1353"/>
        <end position="1370"/>
    </location>
</feature>
<feature type="compositionally biased region" description="Polar residues" evidence="13">
    <location>
        <begin position="1213"/>
        <end position="1224"/>
    </location>
</feature>
<feature type="compositionally biased region" description="Basic residues" evidence="13">
    <location>
        <begin position="1329"/>
        <end position="1340"/>
    </location>
</feature>
<reference evidence="14" key="1">
    <citation type="submission" date="2020-06" db="EMBL/GenBank/DDBJ databases">
        <authorList>
            <person name="Li T."/>
            <person name="Hu X."/>
            <person name="Zhang T."/>
            <person name="Song X."/>
            <person name="Zhang H."/>
            <person name="Dai N."/>
            <person name="Sheng W."/>
            <person name="Hou X."/>
            <person name="Wei L."/>
        </authorList>
    </citation>
    <scope>NUCLEOTIDE SEQUENCE</scope>
    <source>
        <strain evidence="14">K16</strain>
        <tissue evidence="14">Leaf</tissue>
    </source>
</reference>
<dbReference type="CDD" id="cd19953">
    <property type="entry name" value="PDS5"/>
    <property type="match status" value="1"/>
</dbReference>
<dbReference type="SUPFAM" id="SSF48371">
    <property type="entry name" value="ARM repeat"/>
    <property type="match status" value="1"/>
</dbReference>
<reference evidence="14" key="2">
    <citation type="journal article" date="2024" name="Plant">
        <title>Genomic evolution and insights into agronomic trait innovations of Sesamum species.</title>
        <authorList>
            <person name="Miao H."/>
            <person name="Wang L."/>
            <person name="Qu L."/>
            <person name="Liu H."/>
            <person name="Sun Y."/>
            <person name="Le M."/>
            <person name="Wang Q."/>
            <person name="Wei S."/>
            <person name="Zheng Y."/>
            <person name="Lin W."/>
            <person name="Duan Y."/>
            <person name="Cao H."/>
            <person name="Xiong S."/>
            <person name="Wang X."/>
            <person name="Wei L."/>
            <person name="Li C."/>
            <person name="Ma Q."/>
            <person name="Ju M."/>
            <person name="Zhao R."/>
            <person name="Li G."/>
            <person name="Mu C."/>
            <person name="Tian Q."/>
            <person name="Mei H."/>
            <person name="Zhang T."/>
            <person name="Gao T."/>
            <person name="Zhang H."/>
        </authorList>
    </citation>
    <scope>NUCLEOTIDE SEQUENCE</scope>
    <source>
        <strain evidence="14">K16</strain>
    </source>
</reference>
<dbReference type="GO" id="GO:0051301">
    <property type="term" value="P:cell division"/>
    <property type="evidence" value="ECO:0007669"/>
    <property type="project" value="UniProtKB-KW"/>
</dbReference>
<feature type="compositionally biased region" description="Low complexity" evidence="13">
    <location>
        <begin position="1314"/>
        <end position="1324"/>
    </location>
</feature>
<organism evidence="14 15">
    <name type="scientific">Sesamum angolense</name>
    <dbReference type="NCBI Taxonomy" id="2727404"/>
    <lineage>
        <taxon>Eukaryota</taxon>
        <taxon>Viridiplantae</taxon>
        <taxon>Streptophyta</taxon>
        <taxon>Embryophyta</taxon>
        <taxon>Tracheophyta</taxon>
        <taxon>Spermatophyta</taxon>
        <taxon>Magnoliopsida</taxon>
        <taxon>eudicotyledons</taxon>
        <taxon>Gunneridae</taxon>
        <taxon>Pentapetalae</taxon>
        <taxon>asterids</taxon>
        <taxon>lamiids</taxon>
        <taxon>Lamiales</taxon>
        <taxon>Pedaliaceae</taxon>
        <taxon>Sesamum</taxon>
    </lineage>
</organism>
<evidence type="ECO:0000256" key="10">
    <source>
        <dbReference type="ARBA" id="ARBA00023306"/>
    </source>
</evidence>
<dbReference type="FunFam" id="2.30.30.140:FF:000033">
    <property type="entry name" value="Binding protein"/>
    <property type="match status" value="1"/>
</dbReference>
<evidence type="ECO:0000256" key="9">
    <source>
        <dbReference type="ARBA" id="ARBA00023242"/>
    </source>
</evidence>
<feature type="region of interest" description="Disordered" evidence="13">
    <location>
        <begin position="1065"/>
        <end position="1246"/>
    </location>
</feature>
<evidence type="ECO:0000256" key="4">
    <source>
        <dbReference type="ARBA" id="ARBA00022618"/>
    </source>
</evidence>
<feature type="compositionally biased region" description="Acidic residues" evidence="13">
    <location>
        <begin position="1429"/>
        <end position="1445"/>
    </location>
</feature>
<evidence type="ECO:0000256" key="1">
    <source>
        <dbReference type="ARBA" id="ARBA00004123"/>
    </source>
</evidence>
<evidence type="ECO:0000256" key="12">
    <source>
        <dbReference type="SAM" id="Coils"/>
    </source>
</evidence>
<keyword evidence="12" id="KW-0175">Coiled coil</keyword>
<dbReference type="InterPro" id="IPR011989">
    <property type="entry name" value="ARM-like"/>
</dbReference>
<evidence type="ECO:0000313" key="14">
    <source>
        <dbReference type="EMBL" id="KAK4386766.1"/>
    </source>
</evidence>
<dbReference type="SUPFAM" id="SSF63748">
    <property type="entry name" value="Tudor/PWWP/MBT"/>
    <property type="match status" value="1"/>
</dbReference>
<protein>
    <submittedName>
        <fullName evidence="14">WEB family protein</fullName>
    </submittedName>
</protein>
<evidence type="ECO:0000256" key="11">
    <source>
        <dbReference type="ARBA" id="ARBA00058864"/>
    </source>
</evidence>
<dbReference type="PANTHER" id="PTHR12663">
    <property type="entry name" value="ANDROGEN INDUCED INHIBITOR OF PROLIFERATION AS3 / PDS5-RELATED"/>
    <property type="match status" value="1"/>
</dbReference>
<evidence type="ECO:0000256" key="3">
    <source>
        <dbReference type="ARBA" id="ARBA00006254"/>
    </source>
</evidence>
<evidence type="ECO:0000256" key="13">
    <source>
        <dbReference type="SAM" id="MobiDB-lite"/>
    </source>
</evidence>
<dbReference type="GO" id="GO:0006281">
    <property type="term" value="P:DNA repair"/>
    <property type="evidence" value="ECO:0007669"/>
    <property type="project" value="UniProtKB-KW"/>
</dbReference>
<comment type="similarity">
    <text evidence="3">Belongs to the PDS5 family.</text>
</comment>
<keyword evidence="5" id="KW-0677">Repeat</keyword>
<dbReference type="CDD" id="cd20404">
    <property type="entry name" value="Tudor_Agenet_AtEML-like"/>
    <property type="match status" value="1"/>
</dbReference>
<feature type="compositionally biased region" description="Basic and acidic residues" evidence="13">
    <location>
        <begin position="1483"/>
        <end position="1497"/>
    </location>
</feature>
<keyword evidence="15" id="KW-1185">Reference proteome</keyword>
<keyword evidence="7" id="KW-0498">Mitosis</keyword>
<comment type="subcellular location">
    <subcellularLocation>
        <location evidence="1">Nucleus</location>
    </subcellularLocation>
</comment>
<accession>A0AAE2BIP2</accession>
<feature type="coiled-coil region" evidence="12">
    <location>
        <begin position="1634"/>
        <end position="1689"/>
    </location>
</feature>
<dbReference type="PANTHER" id="PTHR12663:SF0">
    <property type="entry name" value="PRECOCIOUS DISSOCIATION OF SISTERS 5, ISOFORM A"/>
    <property type="match status" value="1"/>
</dbReference>
<dbReference type="InterPro" id="IPR008545">
    <property type="entry name" value="Web"/>
</dbReference>
<dbReference type="GO" id="GO:0009556">
    <property type="term" value="P:microsporogenesis"/>
    <property type="evidence" value="ECO:0007669"/>
    <property type="project" value="UniProtKB-ARBA"/>
</dbReference>
<feature type="compositionally biased region" description="Basic and acidic residues" evidence="13">
    <location>
        <begin position="1399"/>
        <end position="1428"/>
    </location>
</feature>